<evidence type="ECO:0000256" key="1">
    <source>
        <dbReference type="SAM" id="MobiDB-lite"/>
    </source>
</evidence>
<evidence type="ECO:0000259" key="2">
    <source>
        <dbReference type="Pfam" id="PF13952"/>
    </source>
</evidence>
<dbReference type="PANTHER" id="PTHR48258">
    <property type="entry name" value="DUF4218 DOMAIN-CONTAINING PROTEIN-RELATED"/>
    <property type="match status" value="1"/>
</dbReference>
<proteinExistence type="predicted"/>
<dbReference type="Pfam" id="PF13952">
    <property type="entry name" value="DUF4216"/>
    <property type="match status" value="1"/>
</dbReference>
<dbReference type="Pfam" id="PF13960">
    <property type="entry name" value="DUF4218"/>
    <property type="match status" value="1"/>
</dbReference>
<feature type="region of interest" description="Disordered" evidence="1">
    <location>
        <begin position="688"/>
        <end position="719"/>
    </location>
</feature>
<keyword evidence="5" id="KW-1185">Reference proteome</keyword>
<dbReference type="InterPro" id="IPR025312">
    <property type="entry name" value="DUF4216"/>
</dbReference>
<reference evidence="4" key="2">
    <citation type="submission" date="2022-01" db="EMBL/GenBank/DDBJ databases">
        <authorList>
            <person name="Yamashiro T."/>
            <person name="Shiraishi A."/>
            <person name="Satake H."/>
            <person name="Nakayama K."/>
        </authorList>
    </citation>
    <scope>NUCLEOTIDE SEQUENCE</scope>
</reference>
<evidence type="ECO:0000259" key="3">
    <source>
        <dbReference type="Pfam" id="PF13960"/>
    </source>
</evidence>
<dbReference type="InterPro" id="IPR025452">
    <property type="entry name" value="DUF4218"/>
</dbReference>
<dbReference type="SUPFAM" id="SSF57756">
    <property type="entry name" value="Retrovirus zinc finger-like domains"/>
    <property type="match status" value="1"/>
</dbReference>
<protein>
    <submittedName>
        <fullName evidence="4">Transposase-associated domain-containing protein</fullName>
    </submittedName>
</protein>
<dbReference type="EMBL" id="BQNB010015817">
    <property type="protein sequence ID" value="GJT44482.1"/>
    <property type="molecule type" value="Genomic_DNA"/>
</dbReference>
<sequence>MQEEDKTTLPPAGYTLTNAEKDTFCEMLHNIRVPQGYCSNFSSLVNLKDRKLIGLKSHDYHMLMQEFLPIAIRSIMHPPTRYAIIRFCFFFKLICSKEIILQELDKMQAELMYPFEGCMKVIKGHVRNRNKPEGCIAEETIAEETIEFFSEYHTSMETIGIPPDKHETDKNEEGKLLSASKSSEVSAELFQKAHLRHKQVLKTENPGKRIAFLENEHSKSFAKWLRKEVERELAISKESVSETVRWISYGPRATVVKYDAYNINGYTFRTKCHDGKVYQNSGVSVEAIDLHISKEVATTRQAFYYGVLQEIWVLDYHFRQIPLFKYDWVNHRVGGVKRDNHGYTLVDLNNLGHKVDPFILASQERQVFYVKDQIDKKLSTVFKTPPKNYEDTYDEVDEKFSTVIHQCNDNILPCVNQRDLGNESRDDYYRIDYGEIIVENLYSSSYNNFDSYSTYQISTSKEIDYDSPEPPKSLLKWYHYLSDKYKDNGRFRGLKSGCNESDVKPSWKDIEKAKACMLAKAQTSKASSKAKLEACGSKAKVEAYYALWEVTVNGDSPLPKRTVDGVEQTYPLITAKGETLMEAIEKRFGGNKESKKTQKTLLKQQYENFNGSSSEGLDQTYDRLQKLISQLEILGETISQEDMNLKFLRSLPSEWKTHTLIWRNKPDLDTLSMDDLYNNLKIYETEVKGSSSSNQNSQNVAFVSSNNSGSSNQAYGSNSANTDSMSDAVIYSFFANQSNSPQLNDEDLQQIDVDDLEEMDLKWQMVMLTMRARRVLNKTGRKISANGSETIGFNKSKVECYNYHKRGHFARECGAPRENKNREPVRRNVTVETTKKKALVAQDGLGYDWSDQAEERPTNFALMAYTSSGSTSSSSLDSELRDNALTELRKKFEKAEKERCDLKLTLEKFGNSSKNLSKLLEIQVSDKFKTGVGFVSQVVDIYVFDSHENESYKTSKEYHSVPPPYTGNFMPPKYDLILADEGEYVFSESVTSIPDAATSEAKTSVSKPKSVGEPLIED</sequence>
<gene>
    <name evidence="4" type="ORF">Tco_0953197</name>
</gene>
<name>A0ABQ5DZW4_9ASTR</name>
<reference evidence="4" key="1">
    <citation type="journal article" date="2022" name="Int. J. Mol. Sci.">
        <title>Draft Genome of Tanacetum Coccineum: Genomic Comparison of Closely Related Tanacetum-Family Plants.</title>
        <authorList>
            <person name="Yamashiro T."/>
            <person name="Shiraishi A."/>
            <person name="Nakayama K."/>
            <person name="Satake H."/>
        </authorList>
    </citation>
    <scope>NUCLEOTIDE SEQUENCE</scope>
</reference>
<dbReference type="Pfam" id="PF14223">
    <property type="entry name" value="Retrotran_gag_2"/>
    <property type="match status" value="1"/>
</dbReference>
<feature type="domain" description="DUF4216" evidence="2">
    <location>
        <begin position="314"/>
        <end position="376"/>
    </location>
</feature>
<evidence type="ECO:0000313" key="5">
    <source>
        <dbReference type="Proteomes" id="UP001151760"/>
    </source>
</evidence>
<dbReference type="PANTHER" id="PTHR48258:SF9">
    <property type="entry name" value="OS01G0348150 PROTEIN"/>
    <property type="match status" value="1"/>
</dbReference>
<feature type="domain" description="DUF4218" evidence="3">
    <location>
        <begin position="108"/>
        <end position="158"/>
    </location>
</feature>
<feature type="region of interest" description="Disordered" evidence="1">
    <location>
        <begin position="996"/>
        <end position="1018"/>
    </location>
</feature>
<dbReference type="InterPro" id="IPR036875">
    <property type="entry name" value="Znf_CCHC_sf"/>
</dbReference>
<feature type="compositionally biased region" description="Low complexity" evidence="1">
    <location>
        <begin position="690"/>
        <end position="708"/>
    </location>
</feature>
<feature type="compositionally biased region" description="Polar residues" evidence="1">
    <location>
        <begin position="709"/>
        <end position="719"/>
    </location>
</feature>
<dbReference type="Proteomes" id="UP001151760">
    <property type="component" value="Unassembled WGS sequence"/>
</dbReference>
<evidence type="ECO:0000313" key="4">
    <source>
        <dbReference type="EMBL" id="GJT44482.1"/>
    </source>
</evidence>
<organism evidence="4 5">
    <name type="scientific">Tanacetum coccineum</name>
    <dbReference type="NCBI Taxonomy" id="301880"/>
    <lineage>
        <taxon>Eukaryota</taxon>
        <taxon>Viridiplantae</taxon>
        <taxon>Streptophyta</taxon>
        <taxon>Embryophyta</taxon>
        <taxon>Tracheophyta</taxon>
        <taxon>Spermatophyta</taxon>
        <taxon>Magnoliopsida</taxon>
        <taxon>eudicotyledons</taxon>
        <taxon>Gunneridae</taxon>
        <taxon>Pentapetalae</taxon>
        <taxon>asterids</taxon>
        <taxon>campanulids</taxon>
        <taxon>Asterales</taxon>
        <taxon>Asteraceae</taxon>
        <taxon>Asteroideae</taxon>
        <taxon>Anthemideae</taxon>
        <taxon>Anthemidinae</taxon>
        <taxon>Tanacetum</taxon>
    </lineage>
</organism>
<accession>A0ABQ5DZW4</accession>
<comment type="caution">
    <text evidence="4">The sequence shown here is derived from an EMBL/GenBank/DDBJ whole genome shotgun (WGS) entry which is preliminary data.</text>
</comment>